<feature type="binding site" evidence="3">
    <location>
        <position position="382"/>
    </location>
    <ligand>
        <name>ATP</name>
        <dbReference type="ChEBI" id="CHEBI:30616"/>
    </ligand>
</feature>
<keyword evidence="1 3" id="KW-0547">Nucleotide-binding</keyword>
<dbReference type="PANTHER" id="PTHR44329:SF298">
    <property type="entry name" value="MIXED LINEAGE KINASE DOMAIN-LIKE PROTEIN"/>
    <property type="match status" value="1"/>
</dbReference>
<dbReference type="SUPFAM" id="SSF56112">
    <property type="entry name" value="Protein kinase-like (PK-like)"/>
    <property type="match status" value="1"/>
</dbReference>
<keyword evidence="7" id="KW-1185">Reference proteome</keyword>
<keyword evidence="2 3" id="KW-0067">ATP-binding</keyword>
<name>A0AAD9V583_ACRCE</name>
<sequence length="837" mass="96013">MKSLTLGAGHDTDSFLNAFTRLTGRRGVPEEMISDCGTNCARTVSELIEHIYFDVWSINAELESGNTQMGQSLGGRAHRRVGIIQQCPETENSRLQNELEPETISEQSFESELNALWNELEQERITGLETEINALRNELEQKRIAEQSLEPEINRLRNELIEVGIAKQNSETETNRLRNELEQERISGQSLETEMNGLRNELEQKRIAEQSLETAINRLRNELEEERIAKQGSETEISRLQNELEQERIGGQSLETEMNGLRNELEQKRIAEQSLETAINRLRNELEEERIAKQGSETEISRLRNELEQERIGGQSLETEMNGLRNELEQEKIRFDELQNQIENEWVINSSDIHMPEDGKLGEGAWGIVYSGKFLDCDVAVKQIHEAIDIESRRLFLREIKMASKCRHPCLLLFIGAIMEEKTLLVTELMECSLRSKLFPDRGEETLEKDDESFISLDVALALHYLHEKKPDPILHNDVSSANVLLWRSATHWRAKLSDYGTANIVRRSNLNYAGAAVYCAPEFTDTVNADAVISCKRGSSYNRFDTSFSSWQNFREILGLFRITLESSHEMNSPRTRGLETSLSLPMTLCILSRVAMAEQERHDFVRSIRHSLLDLARRIEHASRTDEVEYVIGRLRQISRHLLRLEGAEGLTEEVRNSLVTVSSMLSEVEQQQQQQSRQNIVAAEGSGCAGRPRLEITAEQLEYLFGYDLTFRDVAVVLGVSESTVKRRAREHGISIRDGRSNMTDHQLDEVLRQIKIEFPNAGYRRVHPQLVSRGIRVSHLRVREAMHRCDPEGTAMRWLTITPRAKYCVSGPLALWHIDGNHKLIRYVRLLYY</sequence>
<dbReference type="Pfam" id="PF00069">
    <property type="entry name" value="Pkinase"/>
    <property type="match status" value="1"/>
</dbReference>
<dbReference type="GO" id="GO:0004672">
    <property type="term" value="F:protein kinase activity"/>
    <property type="evidence" value="ECO:0007669"/>
    <property type="project" value="InterPro"/>
</dbReference>
<evidence type="ECO:0000313" key="7">
    <source>
        <dbReference type="Proteomes" id="UP001249851"/>
    </source>
</evidence>
<dbReference type="InterPro" id="IPR051681">
    <property type="entry name" value="Ser/Thr_Kinases-Pseudokinases"/>
</dbReference>
<evidence type="ECO:0000256" key="2">
    <source>
        <dbReference type="ARBA" id="ARBA00022840"/>
    </source>
</evidence>
<feature type="domain" description="Protein kinase" evidence="5">
    <location>
        <begin position="355"/>
        <end position="615"/>
    </location>
</feature>
<dbReference type="PROSITE" id="PS00109">
    <property type="entry name" value="PROTEIN_KINASE_TYR"/>
    <property type="match status" value="1"/>
</dbReference>
<protein>
    <submittedName>
        <fullName evidence="6">U-box domain-containing protein 34</fullName>
    </submittedName>
</protein>
<reference evidence="6" key="1">
    <citation type="journal article" date="2023" name="G3 (Bethesda)">
        <title>Whole genome assembly and annotation of the endangered Caribbean coral Acropora cervicornis.</title>
        <authorList>
            <person name="Selwyn J.D."/>
            <person name="Vollmer S.V."/>
        </authorList>
    </citation>
    <scope>NUCLEOTIDE SEQUENCE</scope>
    <source>
        <strain evidence="6">K2</strain>
    </source>
</reference>
<dbReference type="GO" id="GO:0005524">
    <property type="term" value="F:ATP binding"/>
    <property type="evidence" value="ECO:0007669"/>
    <property type="project" value="UniProtKB-UniRule"/>
</dbReference>
<evidence type="ECO:0000256" key="4">
    <source>
        <dbReference type="SAM" id="Coils"/>
    </source>
</evidence>
<dbReference type="Gene3D" id="1.10.510.10">
    <property type="entry name" value="Transferase(Phosphotransferase) domain 1"/>
    <property type="match status" value="1"/>
</dbReference>
<evidence type="ECO:0000313" key="6">
    <source>
        <dbReference type="EMBL" id="KAK2561200.1"/>
    </source>
</evidence>
<proteinExistence type="predicted"/>
<dbReference type="EMBL" id="JARQWQ010000033">
    <property type="protein sequence ID" value="KAK2561200.1"/>
    <property type="molecule type" value="Genomic_DNA"/>
</dbReference>
<reference evidence="6" key="2">
    <citation type="journal article" date="2023" name="Science">
        <title>Genomic signatures of disease resistance in endangered staghorn corals.</title>
        <authorList>
            <person name="Vollmer S.V."/>
            <person name="Selwyn J.D."/>
            <person name="Despard B.A."/>
            <person name="Roesel C.L."/>
        </authorList>
    </citation>
    <scope>NUCLEOTIDE SEQUENCE</scope>
    <source>
        <strain evidence="6">K2</strain>
    </source>
</reference>
<organism evidence="6 7">
    <name type="scientific">Acropora cervicornis</name>
    <name type="common">Staghorn coral</name>
    <dbReference type="NCBI Taxonomy" id="6130"/>
    <lineage>
        <taxon>Eukaryota</taxon>
        <taxon>Metazoa</taxon>
        <taxon>Cnidaria</taxon>
        <taxon>Anthozoa</taxon>
        <taxon>Hexacorallia</taxon>
        <taxon>Scleractinia</taxon>
        <taxon>Astrocoeniina</taxon>
        <taxon>Acroporidae</taxon>
        <taxon>Acropora</taxon>
    </lineage>
</organism>
<dbReference type="InterPro" id="IPR011009">
    <property type="entry name" value="Kinase-like_dom_sf"/>
</dbReference>
<evidence type="ECO:0000256" key="3">
    <source>
        <dbReference type="PROSITE-ProRule" id="PRU10141"/>
    </source>
</evidence>
<dbReference type="PROSITE" id="PS50011">
    <property type="entry name" value="PROTEIN_KINASE_DOM"/>
    <property type="match status" value="1"/>
</dbReference>
<evidence type="ECO:0000259" key="5">
    <source>
        <dbReference type="PROSITE" id="PS50011"/>
    </source>
</evidence>
<dbReference type="InterPro" id="IPR017441">
    <property type="entry name" value="Protein_kinase_ATP_BS"/>
</dbReference>
<dbReference type="InterPro" id="IPR000719">
    <property type="entry name" value="Prot_kinase_dom"/>
</dbReference>
<feature type="coiled-coil region" evidence="4">
    <location>
        <begin position="118"/>
        <end position="345"/>
    </location>
</feature>
<dbReference type="InterPro" id="IPR008266">
    <property type="entry name" value="Tyr_kinase_AS"/>
</dbReference>
<dbReference type="AlphaFoldDB" id="A0AAD9V583"/>
<comment type="caution">
    <text evidence="6">The sequence shown here is derived from an EMBL/GenBank/DDBJ whole genome shotgun (WGS) entry which is preliminary data.</text>
</comment>
<evidence type="ECO:0000256" key="1">
    <source>
        <dbReference type="ARBA" id="ARBA00022741"/>
    </source>
</evidence>
<keyword evidence="4" id="KW-0175">Coiled coil</keyword>
<dbReference type="Gene3D" id="3.30.200.20">
    <property type="entry name" value="Phosphorylase Kinase, domain 1"/>
    <property type="match status" value="1"/>
</dbReference>
<dbReference type="PANTHER" id="PTHR44329">
    <property type="entry name" value="SERINE/THREONINE-PROTEIN KINASE TNNI3K-RELATED"/>
    <property type="match status" value="1"/>
</dbReference>
<accession>A0AAD9V583</accession>
<dbReference type="Proteomes" id="UP001249851">
    <property type="component" value="Unassembled WGS sequence"/>
</dbReference>
<dbReference type="PROSITE" id="PS00107">
    <property type="entry name" value="PROTEIN_KINASE_ATP"/>
    <property type="match status" value="1"/>
</dbReference>
<dbReference type="GO" id="GO:0097527">
    <property type="term" value="P:necroptotic signaling pathway"/>
    <property type="evidence" value="ECO:0007669"/>
    <property type="project" value="TreeGrafter"/>
</dbReference>
<gene>
    <name evidence="6" type="ORF">P5673_015665</name>
</gene>